<dbReference type="AlphaFoldDB" id="A0A8H4TWL0"/>
<gene>
    <name evidence="3" type="ORF">FSARC_6820</name>
</gene>
<dbReference type="PANTHER" id="PTHR45818:SF3">
    <property type="entry name" value="PROTEIN VAV"/>
    <property type="match status" value="1"/>
</dbReference>
<dbReference type="InterPro" id="IPR035899">
    <property type="entry name" value="DBL_dom_sf"/>
</dbReference>
<dbReference type="InterPro" id="IPR036786">
    <property type="entry name" value="Ribosome_mat_SBDS_N_sf"/>
</dbReference>
<dbReference type="InterPro" id="IPR019783">
    <property type="entry name" value="SDO1/SBDS_N"/>
</dbReference>
<accession>A0A8H4TWL0</accession>
<dbReference type="SUPFAM" id="SSF89895">
    <property type="entry name" value="FYSH domain"/>
    <property type="match status" value="1"/>
</dbReference>
<dbReference type="Pfam" id="PF00621">
    <property type="entry name" value="RhoGEF"/>
    <property type="match status" value="1"/>
</dbReference>
<evidence type="ECO:0000259" key="2">
    <source>
        <dbReference type="PROSITE" id="PS50010"/>
    </source>
</evidence>
<keyword evidence="4" id="KW-1185">Reference proteome</keyword>
<organism evidence="3 4">
    <name type="scientific">Fusarium sarcochroum</name>
    <dbReference type="NCBI Taxonomy" id="1208366"/>
    <lineage>
        <taxon>Eukaryota</taxon>
        <taxon>Fungi</taxon>
        <taxon>Dikarya</taxon>
        <taxon>Ascomycota</taxon>
        <taxon>Pezizomycotina</taxon>
        <taxon>Sordariomycetes</taxon>
        <taxon>Hypocreomycetidae</taxon>
        <taxon>Hypocreales</taxon>
        <taxon>Nectriaceae</taxon>
        <taxon>Fusarium</taxon>
        <taxon>Fusarium lateritium species complex</taxon>
    </lineage>
</organism>
<dbReference type="Pfam" id="PF01172">
    <property type="entry name" value="SBDS_N"/>
    <property type="match status" value="1"/>
</dbReference>
<dbReference type="OrthoDB" id="8059989at2759"/>
<evidence type="ECO:0000313" key="3">
    <source>
        <dbReference type="EMBL" id="KAF4965362.1"/>
    </source>
</evidence>
<dbReference type="GO" id="GO:0005737">
    <property type="term" value="C:cytoplasm"/>
    <property type="evidence" value="ECO:0007669"/>
    <property type="project" value="TreeGrafter"/>
</dbReference>
<feature type="compositionally biased region" description="Basic and acidic residues" evidence="1">
    <location>
        <begin position="1086"/>
        <end position="1104"/>
    </location>
</feature>
<feature type="domain" description="DH" evidence="2">
    <location>
        <begin position="241"/>
        <end position="486"/>
    </location>
</feature>
<dbReference type="SUPFAM" id="SSF48065">
    <property type="entry name" value="DBL homology domain (DH-domain)"/>
    <property type="match status" value="1"/>
</dbReference>
<dbReference type="GO" id="GO:0005085">
    <property type="term" value="F:guanyl-nucleotide exchange factor activity"/>
    <property type="evidence" value="ECO:0007669"/>
    <property type="project" value="InterPro"/>
</dbReference>
<dbReference type="InterPro" id="IPR000219">
    <property type="entry name" value="DH_dom"/>
</dbReference>
<feature type="compositionally biased region" description="Polar residues" evidence="1">
    <location>
        <begin position="74"/>
        <end position="93"/>
    </location>
</feature>
<evidence type="ECO:0000256" key="1">
    <source>
        <dbReference type="SAM" id="MobiDB-lite"/>
    </source>
</evidence>
<comment type="caution">
    <text evidence="3">The sequence shown here is derived from an EMBL/GenBank/DDBJ whole genome shotgun (WGS) entry which is preliminary data.</text>
</comment>
<dbReference type="Gene3D" id="1.20.900.10">
    <property type="entry name" value="Dbl homology (DH) domain"/>
    <property type="match status" value="1"/>
</dbReference>
<feature type="region of interest" description="Disordered" evidence="1">
    <location>
        <begin position="821"/>
        <end position="847"/>
    </location>
</feature>
<name>A0A8H4TWL0_9HYPO</name>
<proteinExistence type="predicted"/>
<dbReference type="SMART" id="SM00325">
    <property type="entry name" value="RhoGEF"/>
    <property type="match status" value="1"/>
</dbReference>
<feature type="region of interest" description="Disordered" evidence="1">
    <location>
        <begin position="74"/>
        <end position="116"/>
    </location>
</feature>
<evidence type="ECO:0000313" key="4">
    <source>
        <dbReference type="Proteomes" id="UP000622797"/>
    </source>
</evidence>
<dbReference type="PANTHER" id="PTHR45818">
    <property type="entry name" value="PROTEIN VAV"/>
    <property type="match status" value="1"/>
</dbReference>
<reference evidence="3" key="1">
    <citation type="journal article" date="2020" name="BMC Genomics">
        <title>Correction to: Identification and distribution of gene clusters required for synthesis of sphingolipid metabolism inhibitors in diverse species of the filamentous fungus Fusarium.</title>
        <authorList>
            <person name="Kim H.S."/>
            <person name="Lohmar J.M."/>
            <person name="Busman M."/>
            <person name="Brown D.W."/>
            <person name="Naumann T.A."/>
            <person name="Divon H.H."/>
            <person name="Lysoe E."/>
            <person name="Uhlig S."/>
            <person name="Proctor R.H."/>
        </authorList>
    </citation>
    <scope>NUCLEOTIDE SEQUENCE</scope>
    <source>
        <strain evidence="3">NRRL 20472</strain>
    </source>
</reference>
<dbReference type="EMBL" id="JABEXW010000354">
    <property type="protein sequence ID" value="KAF4965362.1"/>
    <property type="molecule type" value="Genomic_DNA"/>
</dbReference>
<feature type="compositionally biased region" description="Basic residues" evidence="1">
    <location>
        <begin position="192"/>
        <end position="203"/>
    </location>
</feature>
<reference evidence="3" key="2">
    <citation type="submission" date="2020-05" db="EMBL/GenBank/DDBJ databases">
        <authorList>
            <person name="Kim H.-S."/>
            <person name="Proctor R.H."/>
            <person name="Brown D.W."/>
        </authorList>
    </citation>
    <scope>NUCLEOTIDE SEQUENCE</scope>
    <source>
        <strain evidence="3">NRRL 20472</strain>
    </source>
</reference>
<feature type="region of interest" description="Disordered" evidence="1">
    <location>
        <begin position="1086"/>
        <end position="1111"/>
    </location>
</feature>
<dbReference type="Proteomes" id="UP000622797">
    <property type="component" value="Unassembled WGS sequence"/>
</dbReference>
<dbReference type="Gene3D" id="3.30.1250.10">
    <property type="entry name" value="Ribosome maturation protein SBDS, N-terminal domain"/>
    <property type="match status" value="1"/>
</dbReference>
<dbReference type="PROSITE" id="PS50010">
    <property type="entry name" value="DH_2"/>
    <property type="match status" value="1"/>
</dbReference>
<feature type="region of interest" description="Disordered" evidence="1">
    <location>
        <begin position="188"/>
        <end position="218"/>
    </location>
</feature>
<sequence>MALVNSPALPDVSPSIHSSRNFTWTAGVPEISRFTNSHDSLRRLYDINSSPALDGLHIDSYNALAALNSISTQSVGPETTTSSQTRPSCSQVAINPIERPSPDDPRAENTNPRRPFHKWMRALHRRVSHRDHGEEIWPPDAGWEHLESSGTYQRSLRRKLSRRMSFSGSSMGLIAAVQSASISLTSASAVSRSRRHHRHSHCRSRTERSSRASLSAARFSEDSTPLERVKVDVAATHRSLRRRQILEELISTEESYIGDIRFLKNTYINMLAALPTLPERLRSSINHNLDQILQLHEEMLGELHRVVPDSEYTQADHPVVASKLANHKNGHRRWSSLDVLPEYQTSLQWLEKEPGMTAEPQVAAEVAKVFSKKMYQFFIYKEYGAKYEVMIKDATSALESLPEWERHQKGLEAFAFALESSPSCDSRKSLTIGDLLVKPIQRICKYPLLFAELLRCTPVIDCPNSHMEVETALVRLREATSEINRSTEDNLMKSTLEKTWLLQDRIVFPDRRLDANSKNQVRSFGHIHLCGVLHVCWQTETGVDGQYMICLLYKDVLCLASGGKFDPIYTILACIDVHNANIEDVDNGRGLQCHVAPFSWKLVFENDHQLYELVMTACTSKEEIEWRSQLNQPCGSELNVRAPALQISLSLDIQSLGAVFGRPGTIARSLSVRQTVITGSELSPCHVILKNTSAIRPSTGSAGSVIGLNRSQSLLSAKSRTPVLAPSRSERARLEILLADVWSQNVLPLPSMTSIARNEQMVRRSASTVMRKLSVASMTKGSGSVKRKVVEDPSAECHARQSSISSDSGFDIFEKISREESSYSHTTKGSALPETQELSEEEDCKLDTRSPRLELTQISELEPLDLIEIISEKLGNGIGDTASLRNSTTNDPRASSSHNCQKAGINPVTKENLSSWAGASLPSNKLHSSLLLLFELLFKALDAPLSLSLLPLFIFILHNNISIPSQPQHFNDSHVNRLTTHHNQHPLPQLFYFYTFTMARGEAQQTKVHYKGSSEDFLIFVDDYETYQKWQSDKSVPLAHFISSFKIFLTHGQGAQGTFDAASKAALENEFGTSNDDDVIKQILEKGDTQNVEFPERQGTKNDSKGPMAAH</sequence>
<protein>
    <recommendedName>
        <fullName evidence="2">DH domain-containing protein</fullName>
    </recommendedName>
</protein>